<dbReference type="PANTHER" id="PTHR36414">
    <property type="entry name" value="PROTEIN SUR7"/>
    <property type="match status" value="1"/>
</dbReference>
<dbReference type="EMBL" id="JAVRRJ010000002">
    <property type="protein sequence ID" value="KAK5088782.1"/>
    <property type="molecule type" value="Genomic_DNA"/>
</dbReference>
<evidence type="ECO:0000313" key="3">
    <source>
        <dbReference type="EMBL" id="KAK5088782.1"/>
    </source>
</evidence>
<gene>
    <name evidence="3" type="primary">SUR7</name>
    <name evidence="3" type="ORF">LTR05_003004</name>
</gene>
<keyword evidence="4" id="KW-1185">Reference proteome</keyword>
<dbReference type="GO" id="GO:0032185">
    <property type="term" value="P:septin cytoskeleton organization"/>
    <property type="evidence" value="ECO:0007669"/>
    <property type="project" value="TreeGrafter"/>
</dbReference>
<dbReference type="GO" id="GO:0030866">
    <property type="term" value="P:cortical actin cytoskeleton organization"/>
    <property type="evidence" value="ECO:0007669"/>
    <property type="project" value="TreeGrafter"/>
</dbReference>
<accession>A0AAN7T704</accession>
<dbReference type="Pfam" id="PF06687">
    <property type="entry name" value="SUR7"/>
    <property type="match status" value="1"/>
</dbReference>
<dbReference type="GO" id="GO:0005886">
    <property type="term" value="C:plasma membrane"/>
    <property type="evidence" value="ECO:0007669"/>
    <property type="project" value="InterPro"/>
</dbReference>
<dbReference type="Proteomes" id="UP001309876">
    <property type="component" value="Unassembled WGS sequence"/>
</dbReference>
<sequence>MAARGLFGLVSLILVAGGLLLALFILLAGAINGNPVNTFYFLEADTANIPGAPPVSRWTFWNICDGSDGTNTCSGTGFGSISPARPFDPPSGRNFGTTQNVPSQFVGTRYYFYLSRFMFAFALIALFFGACALFTGLLALCTRLGSYLSGLLTTLAFIFQALTAALMTAAYVKGRDHFRQNNQNASIGRYAFGFEWAAFACWFLATVLFCVGGSAAKKDNYGSGKSRGGFFKGRRSASTRSRGSFIKADKEYS</sequence>
<evidence type="ECO:0000313" key="4">
    <source>
        <dbReference type="Proteomes" id="UP001309876"/>
    </source>
</evidence>
<evidence type="ECO:0000256" key="2">
    <source>
        <dbReference type="SAM" id="Phobius"/>
    </source>
</evidence>
<feature type="region of interest" description="Disordered" evidence="1">
    <location>
        <begin position="224"/>
        <end position="253"/>
    </location>
</feature>
<proteinExistence type="predicted"/>
<feature type="transmembrane region" description="Helical" evidence="2">
    <location>
        <begin position="7"/>
        <end position="31"/>
    </location>
</feature>
<dbReference type="GO" id="GO:0006897">
    <property type="term" value="P:endocytosis"/>
    <property type="evidence" value="ECO:0007669"/>
    <property type="project" value="TreeGrafter"/>
</dbReference>
<keyword evidence="2" id="KW-1133">Transmembrane helix</keyword>
<dbReference type="GeneID" id="90023812"/>
<comment type="caution">
    <text evidence="3">The sequence shown here is derived from an EMBL/GenBank/DDBJ whole genome shotgun (WGS) entry which is preliminary data.</text>
</comment>
<feature type="transmembrane region" description="Helical" evidence="2">
    <location>
        <begin position="117"/>
        <end position="140"/>
    </location>
</feature>
<reference evidence="3 4" key="1">
    <citation type="submission" date="2023-08" db="EMBL/GenBank/DDBJ databases">
        <title>Black Yeasts Isolated from many extreme environments.</title>
        <authorList>
            <person name="Coleine C."/>
            <person name="Stajich J.E."/>
            <person name="Selbmann L."/>
        </authorList>
    </citation>
    <scope>NUCLEOTIDE SEQUENCE [LARGE SCALE GENOMIC DNA]</scope>
    <source>
        <strain evidence="3 4">CCFEE 5910</strain>
    </source>
</reference>
<name>A0AAN7T704_9EURO</name>
<evidence type="ECO:0000256" key="1">
    <source>
        <dbReference type="SAM" id="MobiDB-lite"/>
    </source>
</evidence>
<dbReference type="AlphaFoldDB" id="A0AAN7T704"/>
<dbReference type="GO" id="GO:0005938">
    <property type="term" value="C:cell cortex"/>
    <property type="evidence" value="ECO:0007669"/>
    <property type="project" value="TreeGrafter"/>
</dbReference>
<keyword evidence="2" id="KW-0812">Transmembrane</keyword>
<feature type="transmembrane region" description="Helical" evidence="2">
    <location>
        <begin position="192"/>
        <end position="216"/>
    </location>
</feature>
<feature type="transmembrane region" description="Helical" evidence="2">
    <location>
        <begin position="147"/>
        <end position="172"/>
    </location>
</feature>
<dbReference type="GO" id="GO:0045121">
    <property type="term" value="C:membrane raft"/>
    <property type="evidence" value="ECO:0007669"/>
    <property type="project" value="TreeGrafter"/>
</dbReference>
<dbReference type="Gene3D" id="1.20.140.150">
    <property type="match status" value="1"/>
</dbReference>
<protein>
    <submittedName>
        <fullName evidence="3">Eisosomes component</fullName>
    </submittedName>
</protein>
<dbReference type="PANTHER" id="PTHR36414:SF1">
    <property type="entry name" value="PROTEIN SUR7"/>
    <property type="match status" value="1"/>
</dbReference>
<organism evidence="3 4">
    <name type="scientific">Lithohypha guttulata</name>
    <dbReference type="NCBI Taxonomy" id="1690604"/>
    <lineage>
        <taxon>Eukaryota</taxon>
        <taxon>Fungi</taxon>
        <taxon>Dikarya</taxon>
        <taxon>Ascomycota</taxon>
        <taxon>Pezizomycotina</taxon>
        <taxon>Eurotiomycetes</taxon>
        <taxon>Chaetothyriomycetidae</taxon>
        <taxon>Chaetothyriales</taxon>
        <taxon>Trichomeriaceae</taxon>
        <taxon>Lithohypha</taxon>
    </lineage>
</organism>
<dbReference type="GO" id="GO:0031505">
    <property type="term" value="P:fungal-type cell wall organization"/>
    <property type="evidence" value="ECO:0007669"/>
    <property type="project" value="TreeGrafter"/>
</dbReference>
<dbReference type="InterPro" id="IPR009571">
    <property type="entry name" value="SUR7/Rim9-like_fungi"/>
</dbReference>
<keyword evidence="2" id="KW-0472">Membrane</keyword>
<dbReference type="RefSeq" id="XP_064754440.1">
    <property type="nucleotide sequence ID" value="XM_064898483.1"/>
</dbReference>